<sequence length="482" mass="52833">MRRYFEPEPSWLRVLLRSALAYGLLPDLLMNLIARYLGVSHTLANLDYLALGILIPWLPWWLGLPALALTLIADLAMTVAPTYQFDLSKVLETTQELFNLAPSFVLPIVAVVLLGSTALAGLMLRLRAPGAARVRESSCALLLTLLVLGADLALSPNLLTGMDRAVTSVNVAGSPGAFILRELRHQLGNSQPLTLSPAPERASAPIVAGLAQQQLPPKLVLVVVESWGWFKDERARALITAPLTQLAAQRPDLRLELGETLFQGSTVNGELRELCGLRSSSIRLPDPRIQLDHCLPHQLAALGYHSVAMHGYRGSMFNRLHWYPQLGFTERLFDRELLTRLGRESRCGATFPGVCDGDVPALIGRQLDDPAHARQFVYWLSLNAHLPIYESQDPRAAVDCSQSPTTAGDEQECRLAKLHHLLMQSLAEMMARRHDTALVVVGDHAPAFVAGTRREQLSPDHVPHAVLWPNTAVGPHAAAPAR</sequence>
<keyword evidence="1" id="KW-1133">Transmembrane helix</keyword>
<keyword evidence="4" id="KW-1185">Reference proteome</keyword>
<dbReference type="InterPro" id="IPR017850">
    <property type="entry name" value="Alkaline_phosphatase_core_sf"/>
</dbReference>
<name>A0A1H9J8C2_9GAMM</name>
<proteinExistence type="predicted"/>
<gene>
    <name evidence="3" type="ORF">SAMN04488038_11158</name>
</gene>
<dbReference type="Gene3D" id="3.40.720.10">
    <property type="entry name" value="Alkaline Phosphatase, subunit A"/>
    <property type="match status" value="1"/>
</dbReference>
<evidence type="ECO:0000259" key="2">
    <source>
        <dbReference type="Pfam" id="PF00884"/>
    </source>
</evidence>
<keyword evidence="1" id="KW-0812">Transmembrane</keyword>
<dbReference type="Pfam" id="PF00884">
    <property type="entry name" value="Sulfatase"/>
    <property type="match status" value="1"/>
</dbReference>
<protein>
    <recommendedName>
        <fullName evidence="2">Sulfatase N-terminal domain-containing protein</fullName>
    </recommendedName>
</protein>
<keyword evidence="1" id="KW-0472">Membrane</keyword>
<feature type="transmembrane region" description="Helical" evidence="1">
    <location>
        <begin position="138"/>
        <end position="159"/>
    </location>
</feature>
<organism evidence="3 4">
    <name type="scientific">Solimonas aquatica</name>
    <dbReference type="NCBI Taxonomy" id="489703"/>
    <lineage>
        <taxon>Bacteria</taxon>
        <taxon>Pseudomonadati</taxon>
        <taxon>Pseudomonadota</taxon>
        <taxon>Gammaproteobacteria</taxon>
        <taxon>Nevskiales</taxon>
        <taxon>Nevskiaceae</taxon>
        <taxon>Solimonas</taxon>
    </lineage>
</organism>
<evidence type="ECO:0000256" key="1">
    <source>
        <dbReference type="SAM" id="Phobius"/>
    </source>
</evidence>
<evidence type="ECO:0000313" key="3">
    <source>
        <dbReference type="EMBL" id="SEQ83130.1"/>
    </source>
</evidence>
<dbReference type="InterPro" id="IPR000917">
    <property type="entry name" value="Sulfatase_N"/>
</dbReference>
<dbReference type="AlphaFoldDB" id="A0A1H9J8C2"/>
<dbReference type="SUPFAM" id="SSF53649">
    <property type="entry name" value="Alkaline phosphatase-like"/>
    <property type="match status" value="1"/>
</dbReference>
<feature type="transmembrane region" description="Helical" evidence="1">
    <location>
        <begin position="20"/>
        <end position="37"/>
    </location>
</feature>
<dbReference type="STRING" id="489703.SAMN04488038_11158"/>
<dbReference type="Proteomes" id="UP000199233">
    <property type="component" value="Unassembled WGS sequence"/>
</dbReference>
<feature type="transmembrane region" description="Helical" evidence="1">
    <location>
        <begin position="104"/>
        <end position="126"/>
    </location>
</feature>
<reference evidence="4" key="1">
    <citation type="submission" date="2016-10" db="EMBL/GenBank/DDBJ databases">
        <authorList>
            <person name="Varghese N."/>
            <person name="Submissions S."/>
        </authorList>
    </citation>
    <scope>NUCLEOTIDE SEQUENCE [LARGE SCALE GENOMIC DNA]</scope>
    <source>
        <strain evidence="4">DSM 25927</strain>
    </source>
</reference>
<dbReference type="EMBL" id="FOFS01000011">
    <property type="protein sequence ID" value="SEQ83130.1"/>
    <property type="molecule type" value="Genomic_DNA"/>
</dbReference>
<feature type="transmembrane region" description="Helical" evidence="1">
    <location>
        <begin position="49"/>
        <end position="73"/>
    </location>
</feature>
<evidence type="ECO:0000313" key="4">
    <source>
        <dbReference type="Proteomes" id="UP000199233"/>
    </source>
</evidence>
<feature type="domain" description="Sulfatase N-terminal" evidence="2">
    <location>
        <begin position="278"/>
        <end position="465"/>
    </location>
</feature>
<dbReference type="OrthoDB" id="8613897at2"/>
<accession>A0A1H9J8C2</accession>
<dbReference type="RefSeq" id="WP_093287493.1">
    <property type="nucleotide sequence ID" value="NZ_FOFS01000011.1"/>
</dbReference>